<protein>
    <recommendedName>
        <fullName evidence="4">DNA methyltransferase</fullName>
    </recommendedName>
</protein>
<keyword evidence="1" id="KW-0812">Transmembrane</keyword>
<feature type="transmembrane region" description="Helical" evidence="1">
    <location>
        <begin position="49"/>
        <end position="69"/>
    </location>
</feature>
<evidence type="ECO:0000313" key="3">
    <source>
        <dbReference type="Proteomes" id="UP001314635"/>
    </source>
</evidence>
<sequence>MTGTEVTAASAVAALIVGLVASGIGGAGGGVLTGGKAIGNQLAALMGSFYGPVGVIPGLIVGLIALAFLK</sequence>
<comment type="caution">
    <text evidence="2">The sequence shown here is derived from an EMBL/GenBank/DDBJ whole genome shotgun (WGS) entry which is preliminary data.</text>
</comment>
<accession>A0ABS5GEE7</accession>
<proteinExistence type="predicted"/>
<gene>
    <name evidence="2" type="ORF">JQ619_24580</name>
</gene>
<keyword evidence="1" id="KW-1133">Transmembrane helix</keyword>
<evidence type="ECO:0000256" key="1">
    <source>
        <dbReference type="SAM" id="Phobius"/>
    </source>
</evidence>
<organism evidence="2 3">
    <name type="scientific">Bradyrhizobium denitrificans</name>
    <dbReference type="NCBI Taxonomy" id="2734912"/>
    <lineage>
        <taxon>Bacteria</taxon>
        <taxon>Pseudomonadati</taxon>
        <taxon>Pseudomonadota</taxon>
        <taxon>Alphaproteobacteria</taxon>
        <taxon>Hyphomicrobiales</taxon>
        <taxon>Nitrobacteraceae</taxon>
        <taxon>Bradyrhizobium</taxon>
    </lineage>
</organism>
<evidence type="ECO:0008006" key="4">
    <source>
        <dbReference type="Google" id="ProtNLM"/>
    </source>
</evidence>
<name>A0ABS5GEE7_9BRAD</name>
<evidence type="ECO:0000313" key="2">
    <source>
        <dbReference type="EMBL" id="MBR1138946.1"/>
    </source>
</evidence>
<keyword evidence="1" id="KW-0472">Membrane</keyword>
<dbReference type="EMBL" id="JAFCLK010000025">
    <property type="protein sequence ID" value="MBR1138946.1"/>
    <property type="molecule type" value="Genomic_DNA"/>
</dbReference>
<keyword evidence="3" id="KW-1185">Reference proteome</keyword>
<dbReference type="Proteomes" id="UP001314635">
    <property type="component" value="Unassembled WGS sequence"/>
</dbReference>
<reference evidence="3" key="1">
    <citation type="journal article" date="2021" name="ISME J.">
        <title>Evolutionary origin and ecological implication of a unique nif island in free-living Bradyrhizobium lineages.</title>
        <authorList>
            <person name="Tao J."/>
        </authorList>
    </citation>
    <scope>NUCLEOTIDE SEQUENCE [LARGE SCALE GENOMIC DNA]</scope>
    <source>
        <strain evidence="3">SZCCT0094</strain>
    </source>
</reference>
<dbReference type="RefSeq" id="WP_024918872.1">
    <property type="nucleotide sequence ID" value="NZ_JABFDP010000046.1"/>
</dbReference>